<dbReference type="PATRIC" id="fig|1789004.3.peg.706"/>
<comment type="function">
    <text evidence="2">Decarboxylates L-threonine-O-3-phosphate to yield (R)-1-amino-2-propanol O-2-phosphate, the precursor for the linkage between the nucleotide loop and the corrin ring in cobalamin.</text>
</comment>
<evidence type="ECO:0000313" key="11">
    <source>
        <dbReference type="EMBL" id="KXW58672.1"/>
    </source>
</evidence>
<dbReference type="Proteomes" id="UP000075653">
    <property type="component" value="Unassembled WGS sequence"/>
</dbReference>
<comment type="catalytic activity">
    <reaction evidence="9">
        <text>O-phospho-L-threonine + H(+) = (R)-1-aminopropan-2-yl phosphate + CO2</text>
        <dbReference type="Rhea" id="RHEA:11492"/>
        <dbReference type="ChEBI" id="CHEBI:15378"/>
        <dbReference type="ChEBI" id="CHEBI:16526"/>
        <dbReference type="ChEBI" id="CHEBI:58563"/>
        <dbReference type="ChEBI" id="CHEBI:58675"/>
        <dbReference type="EC" id="4.1.1.81"/>
    </reaction>
</comment>
<dbReference type="AlphaFoldDB" id="A0A8F3IFU8"/>
<dbReference type="OrthoDB" id="9799304at2"/>
<dbReference type="GO" id="GO:0030170">
    <property type="term" value="F:pyridoxal phosphate binding"/>
    <property type="evidence" value="ECO:0007669"/>
    <property type="project" value="InterPro"/>
</dbReference>
<dbReference type="PROSITE" id="PS00105">
    <property type="entry name" value="AA_TRANSFER_CLASS_1"/>
    <property type="match status" value="1"/>
</dbReference>
<evidence type="ECO:0000256" key="8">
    <source>
        <dbReference type="ARBA" id="ARBA00029996"/>
    </source>
</evidence>
<keyword evidence="6" id="KW-0663">Pyridoxal phosphate</keyword>
<keyword evidence="13" id="KW-1185">Reference proteome</keyword>
<evidence type="ECO:0000256" key="6">
    <source>
        <dbReference type="ARBA" id="ARBA00022898"/>
    </source>
</evidence>
<evidence type="ECO:0000256" key="4">
    <source>
        <dbReference type="ARBA" id="ARBA00012285"/>
    </source>
</evidence>
<dbReference type="Pfam" id="PF00155">
    <property type="entry name" value="Aminotran_1_2"/>
    <property type="match status" value="1"/>
</dbReference>
<organism evidence="11 13">
    <name type="scientific">Ferrovum myxofaciens</name>
    <dbReference type="NCBI Taxonomy" id="416213"/>
    <lineage>
        <taxon>Bacteria</taxon>
        <taxon>Pseudomonadati</taxon>
        <taxon>Pseudomonadota</taxon>
        <taxon>Betaproteobacteria</taxon>
        <taxon>Ferrovales</taxon>
        <taxon>Ferrovaceae</taxon>
        <taxon>Ferrovum</taxon>
    </lineage>
</organism>
<keyword evidence="5" id="KW-0169">Cobalamin biosynthesis</keyword>
<evidence type="ECO:0000256" key="7">
    <source>
        <dbReference type="ARBA" id="ARBA00023239"/>
    </source>
</evidence>
<dbReference type="Proteomes" id="UP000683551">
    <property type="component" value="Chromosome"/>
</dbReference>
<dbReference type="GO" id="GO:0009236">
    <property type="term" value="P:cobalamin biosynthetic process"/>
    <property type="evidence" value="ECO:0007669"/>
    <property type="project" value="UniProtKB-UniPathway"/>
</dbReference>
<evidence type="ECO:0000256" key="2">
    <source>
        <dbReference type="ARBA" id="ARBA00003444"/>
    </source>
</evidence>
<dbReference type="SUPFAM" id="SSF53383">
    <property type="entry name" value="PLP-dependent transferases"/>
    <property type="match status" value="1"/>
</dbReference>
<dbReference type="GO" id="GO:0048472">
    <property type="term" value="F:threonine-phosphate decarboxylase activity"/>
    <property type="evidence" value="ECO:0007669"/>
    <property type="project" value="UniProtKB-EC"/>
</dbReference>
<reference evidence="11 13" key="1">
    <citation type="submission" date="2016-01" db="EMBL/GenBank/DDBJ databases">
        <title>Genome sequence of the acidophilic iron oxidising Ferrovum strain Z-31.</title>
        <authorList>
            <person name="Poehlein A."/>
            <person name="Ullrich S.R."/>
            <person name="Schloemann M."/>
            <person name="Muehling M."/>
            <person name="Daniel R."/>
        </authorList>
    </citation>
    <scope>NUCLEOTIDE SEQUENCE [LARGE SCALE GENOMIC DNA]</scope>
    <source>
        <strain evidence="11 13">Z-31</strain>
    </source>
</reference>
<dbReference type="Gene3D" id="3.40.640.10">
    <property type="entry name" value="Type I PLP-dependent aspartate aminotransferase-like (Major domain)"/>
    <property type="match status" value="1"/>
</dbReference>
<evidence type="ECO:0000256" key="3">
    <source>
        <dbReference type="ARBA" id="ARBA00004953"/>
    </source>
</evidence>
<evidence type="ECO:0000256" key="9">
    <source>
        <dbReference type="ARBA" id="ARBA00048531"/>
    </source>
</evidence>
<dbReference type="UniPathway" id="UPA00148"/>
<evidence type="ECO:0000256" key="1">
    <source>
        <dbReference type="ARBA" id="ARBA00001933"/>
    </source>
</evidence>
<gene>
    <name evidence="11" type="primary">cobD</name>
    <name evidence="11" type="ORF">FEMY_06990</name>
    <name evidence="12" type="ORF">JZL65_09675</name>
</gene>
<accession>A0A149VZN1</accession>
<evidence type="ECO:0000259" key="10">
    <source>
        <dbReference type="Pfam" id="PF00155"/>
    </source>
</evidence>
<evidence type="ECO:0000256" key="5">
    <source>
        <dbReference type="ARBA" id="ARBA00022573"/>
    </source>
</evidence>
<reference evidence="12" key="2">
    <citation type="submission" date="2021-02" db="EMBL/GenBank/DDBJ databases">
        <title>Comparative genomics of Ferrovum myxofaciens strains, predominant extremophile bacteria forming large biofilm stalactites in acid mine ecosystems.</title>
        <authorList>
            <person name="Burkartova K."/>
            <person name="Ridl J."/>
            <person name="Pajer P."/>
            <person name="Falteisek L."/>
        </authorList>
    </citation>
    <scope>NUCLEOTIDE SEQUENCE</scope>
    <source>
        <strain evidence="12">MI1III</strain>
    </source>
</reference>
<dbReference type="InterPro" id="IPR015421">
    <property type="entry name" value="PyrdxlP-dep_Trfase_major"/>
</dbReference>
<dbReference type="InterPro" id="IPR004838">
    <property type="entry name" value="NHTrfase_class1_PyrdxlP-BS"/>
</dbReference>
<name>A0A8F3IFU8_9PROT</name>
<keyword evidence="7 11" id="KW-0456">Lyase</keyword>
<comment type="cofactor">
    <cofactor evidence="1">
        <name>pyridoxal 5'-phosphate</name>
        <dbReference type="ChEBI" id="CHEBI:597326"/>
    </cofactor>
</comment>
<dbReference type="PANTHER" id="PTHR42885:SF1">
    <property type="entry name" value="THREONINE-PHOSPHATE DECARBOXYLASE"/>
    <property type="match status" value="1"/>
</dbReference>
<evidence type="ECO:0000313" key="12">
    <source>
        <dbReference type="EMBL" id="QWY76767.1"/>
    </source>
</evidence>
<proteinExistence type="predicted"/>
<sequence>MLEHGGNLTLAVQRFGRPAGRWLDLSTGINPHAWPIPSIPAELWHCLPNMDDDLKKVACHYFGFPQVLPVAGTQAALQMLPTLRPYSRVAIQPLTYAEHAACWARQGHEVIPWSAGQDLSSIDVLVVVNPNNPTGEVTPLHKLWAWHAELAARGGWLIVDEAFMDATPTDSLLSTLPRFAQKALPPGLIVLRGLGKFFGLAGARVGFVGASPSFLEDLEDALGPWTISAPSRWLAIQALRDISWQESMRHKLIRESERLHELLVHSQFPPQGGTPLFQWVMASQAQRLQDHLAHQGIWVRNFPKNYGIRFGLPGNELAWQHLAKGLSSFKFGTGMS</sequence>
<evidence type="ECO:0000313" key="13">
    <source>
        <dbReference type="Proteomes" id="UP000075653"/>
    </source>
</evidence>
<dbReference type="EC" id="4.1.1.81" evidence="4"/>
<dbReference type="PANTHER" id="PTHR42885">
    <property type="entry name" value="HISTIDINOL-PHOSPHATE AMINOTRANSFERASE-RELATED"/>
    <property type="match status" value="1"/>
</dbReference>
<dbReference type="Gene3D" id="3.90.1150.10">
    <property type="entry name" value="Aspartate Aminotransferase, domain 1"/>
    <property type="match status" value="1"/>
</dbReference>
<feature type="domain" description="Aminotransferase class I/classII large" evidence="10">
    <location>
        <begin position="52"/>
        <end position="301"/>
    </location>
</feature>
<dbReference type="RefSeq" id="WP_031597680.1">
    <property type="nucleotide sequence ID" value="NZ_CP053675.1"/>
</dbReference>
<comment type="pathway">
    <text evidence="3">Cofactor biosynthesis; adenosylcobalamin biosynthesis.</text>
</comment>
<dbReference type="InterPro" id="IPR004839">
    <property type="entry name" value="Aminotransferase_I/II_large"/>
</dbReference>
<dbReference type="EMBL" id="CP071137">
    <property type="protein sequence ID" value="QWY76767.1"/>
    <property type="molecule type" value="Genomic_DNA"/>
</dbReference>
<dbReference type="InterPro" id="IPR015424">
    <property type="entry name" value="PyrdxlP-dep_Trfase"/>
</dbReference>
<dbReference type="CDD" id="cd00609">
    <property type="entry name" value="AAT_like"/>
    <property type="match status" value="1"/>
</dbReference>
<accession>A0A8F3IFU8</accession>
<dbReference type="NCBIfam" id="TIGR01140">
    <property type="entry name" value="L_thr_O3P_dcar"/>
    <property type="match status" value="1"/>
</dbReference>
<dbReference type="GeneID" id="301710073"/>
<dbReference type="InterPro" id="IPR005860">
    <property type="entry name" value="CobD"/>
</dbReference>
<protein>
    <recommendedName>
        <fullName evidence="4">threonine-phosphate decarboxylase</fullName>
        <ecNumber evidence="4">4.1.1.81</ecNumber>
    </recommendedName>
    <alternativeName>
        <fullName evidence="8">L-threonine-O-3-phosphate decarboxylase</fullName>
    </alternativeName>
</protein>
<dbReference type="EMBL" id="LRRD01000011">
    <property type="protein sequence ID" value="KXW58672.1"/>
    <property type="molecule type" value="Genomic_DNA"/>
</dbReference>
<dbReference type="InterPro" id="IPR015422">
    <property type="entry name" value="PyrdxlP-dep_Trfase_small"/>
</dbReference>